<evidence type="ECO:0000313" key="3">
    <source>
        <dbReference type="Proteomes" id="UP000053263"/>
    </source>
</evidence>
<sequence length="305" mass="31820">MLLPVSLHLRVSPPSAPVTVAPSPLAPHSPQQADSGDTRRRRGSARGRGKGDGDEAQGYTNTAAMHLPSARTPTDPCAPSPHAFLRLRHPRNAGPIHVHAAVAQIVPADAVPVRFTRVARARPPRHAQAVTANAVPVPVCSVTARAVSAHTLPPRPSRRISAHAQAVTARTVPVPVCSVAARAVFAHTLQAQAVASPPTLKPSPRKQSPSPSVASPPTPKPSPRTVPVPRLQRRCTGGVRAYPQRPAVASPPTPKPSPRAPSPSPVCSVAARAVLTHAPHATPSSSTRTPSTPHRIHVHTAPVPH</sequence>
<accession>A0A0C9T401</accession>
<feature type="compositionally biased region" description="Pro residues" evidence="1">
    <location>
        <begin position="214"/>
        <end position="226"/>
    </location>
</feature>
<evidence type="ECO:0000256" key="1">
    <source>
        <dbReference type="SAM" id="MobiDB-lite"/>
    </source>
</evidence>
<dbReference type="EMBL" id="KN832632">
    <property type="protein sequence ID" value="KII82813.1"/>
    <property type="molecule type" value="Genomic_DNA"/>
</dbReference>
<feature type="compositionally biased region" description="Low complexity" evidence="1">
    <location>
        <begin position="11"/>
        <end position="23"/>
    </location>
</feature>
<evidence type="ECO:0000313" key="2">
    <source>
        <dbReference type="EMBL" id="KII82813.1"/>
    </source>
</evidence>
<dbReference type="AlphaFoldDB" id="A0A0C9T401"/>
<dbReference type="HOGENOM" id="CLU_912521_0_0_1"/>
<proteinExistence type="predicted"/>
<feature type="compositionally biased region" description="Pro residues" evidence="1">
    <location>
        <begin position="249"/>
        <end position="264"/>
    </location>
</feature>
<dbReference type="PRINTS" id="PR01217">
    <property type="entry name" value="PRICHEXTENSN"/>
</dbReference>
<gene>
    <name evidence="2" type="ORF">PLICRDRAFT_181003</name>
</gene>
<feature type="region of interest" description="Disordered" evidence="1">
    <location>
        <begin position="10"/>
        <end position="58"/>
    </location>
</feature>
<feature type="compositionally biased region" description="Basic residues" evidence="1">
    <location>
        <begin position="39"/>
        <end position="48"/>
    </location>
</feature>
<feature type="compositionally biased region" description="Low complexity" evidence="1">
    <location>
        <begin position="265"/>
        <end position="293"/>
    </location>
</feature>
<reference evidence="2 3" key="1">
    <citation type="submission" date="2014-06" db="EMBL/GenBank/DDBJ databases">
        <title>Evolutionary Origins and Diversification of the Mycorrhizal Mutualists.</title>
        <authorList>
            <consortium name="DOE Joint Genome Institute"/>
            <consortium name="Mycorrhizal Genomics Consortium"/>
            <person name="Kohler A."/>
            <person name="Kuo A."/>
            <person name="Nagy L.G."/>
            <person name="Floudas D."/>
            <person name="Copeland A."/>
            <person name="Barry K.W."/>
            <person name="Cichocki N."/>
            <person name="Veneault-Fourrey C."/>
            <person name="LaButti K."/>
            <person name="Lindquist E.A."/>
            <person name="Lipzen A."/>
            <person name="Lundell T."/>
            <person name="Morin E."/>
            <person name="Murat C."/>
            <person name="Riley R."/>
            <person name="Ohm R."/>
            <person name="Sun H."/>
            <person name="Tunlid A."/>
            <person name="Henrissat B."/>
            <person name="Grigoriev I.V."/>
            <person name="Hibbett D.S."/>
            <person name="Martin F."/>
        </authorList>
    </citation>
    <scope>NUCLEOTIDE SEQUENCE [LARGE SCALE GENOMIC DNA]</scope>
    <source>
        <strain evidence="2 3">FD-325 SS-3</strain>
    </source>
</reference>
<feature type="region of interest" description="Disordered" evidence="1">
    <location>
        <begin position="194"/>
        <end position="305"/>
    </location>
</feature>
<organism evidence="2 3">
    <name type="scientific">Plicaturopsis crispa FD-325 SS-3</name>
    <dbReference type="NCBI Taxonomy" id="944288"/>
    <lineage>
        <taxon>Eukaryota</taxon>
        <taxon>Fungi</taxon>
        <taxon>Dikarya</taxon>
        <taxon>Basidiomycota</taxon>
        <taxon>Agaricomycotina</taxon>
        <taxon>Agaricomycetes</taxon>
        <taxon>Agaricomycetidae</taxon>
        <taxon>Amylocorticiales</taxon>
        <taxon>Amylocorticiaceae</taxon>
        <taxon>Plicatura</taxon>
        <taxon>Plicaturopsis crispa</taxon>
    </lineage>
</organism>
<keyword evidence="3" id="KW-1185">Reference proteome</keyword>
<dbReference type="Proteomes" id="UP000053263">
    <property type="component" value="Unassembled WGS sequence"/>
</dbReference>
<name>A0A0C9T401_PLICR</name>
<protein>
    <submittedName>
        <fullName evidence="2">Uncharacterized protein</fullName>
    </submittedName>
</protein>